<organism evidence="1 2">
    <name type="scientific">Arabis nemorensis</name>
    <dbReference type="NCBI Taxonomy" id="586526"/>
    <lineage>
        <taxon>Eukaryota</taxon>
        <taxon>Viridiplantae</taxon>
        <taxon>Streptophyta</taxon>
        <taxon>Embryophyta</taxon>
        <taxon>Tracheophyta</taxon>
        <taxon>Spermatophyta</taxon>
        <taxon>Magnoliopsida</taxon>
        <taxon>eudicotyledons</taxon>
        <taxon>Gunneridae</taxon>
        <taxon>Pentapetalae</taxon>
        <taxon>rosids</taxon>
        <taxon>malvids</taxon>
        <taxon>Brassicales</taxon>
        <taxon>Brassicaceae</taxon>
        <taxon>Arabideae</taxon>
        <taxon>Arabis</taxon>
    </lineage>
</organism>
<accession>A0A565B6K5</accession>
<sequence>MTPILRTIVAQVSREGRSILSRRNISSERCLSCGRSGTEGVAASEAGVIPHLCNDLYDLHWWV</sequence>
<proteinExistence type="predicted"/>
<dbReference type="Proteomes" id="UP000489600">
    <property type="component" value="Unassembled WGS sequence"/>
</dbReference>
<name>A0A565B6K5_9BRAS</name>
<evidence type="ECO:0000313" key="1">
    <source>
        <dbReference type="EMBL" id="VVA96405.1"/>
    </source>
</evidence>
<gene>
    <name evidence="1" type="ORF">ANE_LOCUS6850</name>
</gene>
<keyword evidence="2" id="KW-1185">Reference proteome</keyword>
<dbReference type="AlphaFoldDB" id="A0A565B6K5"/>
<reference evidence="1" key="1">
    <citation type="submission" date="2019-07" db="EMBL/GenBank/DDBJ databases">
        <authorList>
            <person name="Dittberner H."/>
        </authorList>
    </citation>
    <scope>NUCLEOTIDE SEQUENCE [LARGE SCALE GENOMIC DNA]</scope>
</reference>
<dbReference type="EMBL" id="CABITT030000003">
    <property type="protein sequence ID" value="VVA96405.1"/>
    <property type="molecule type" value="Genomic_DNA"/>
</dbReference>
<evidence type="ECO:0000313" key="2">
    <source>
        <dbReference type="Proteomes" id="UP000489600"/>
    </source>
</evidence>
<protein>
    <submittedName>
        <fullName evidence="1">Uncharacterized protein</fullName>
    </submittedName>
</protein>
<comment type="caution">
    <text evidence="1">The sequence shown here is derived from an EMBL/GenBank/DDBJ whole genome shotgun (WGS) entry which is preliminary data.</text>
</comment>